<evidence type="ECO:0000259" key="2">
    <source>
        <dbReference type="Pfam" id="PF11799"/>
    </source>
</evidence>
<name>A0ABP7L9F3_9ACTN</name>
<reference evidence="4" key="1">
    <citation type="journal article" date="2019" name="Int. J. Syst. Evol. Microbiol.">
        <title>The Global Catalogue of Microorganisms (GCM) 10K type strain sequencing project: providing services to taxonomists for standard genome sequencing and annotation.</title>
        <authorList>
            <consortium name="The Broad Institute Genomics Platform"/>
            <consortium name="The Broad Institute Genome Sequencing Center for Infectious Disease"/>
            <person name="Wu L."/>
            <person name="Ma J."/>
        </authorList>
    </citation>
    <scope>NUCLEOTIDE SEQUENCE [LARGE SCALE GENOMIC DNA]</scope>
    <source>
        <strain evidence="4">JCM 16956</strain>
    </source>
</reference>
<dbReference type="Proteomes" id="UP001501000">
    <property type="component" value="Unassembled WGS sequence"/>
</dbReference>
<dbReference type="InterPro" id="IPR036775">
    <property type="entry name" value="DNA_pol_Y-fam_lit_finger_sf"/>
</dbReference>
<dbReference type="InterPro" id="IPR043502">
    <property type="entry name" value="DNA/RNA_pol_sf"/>
</dbReference>
<comment type="caution">
    <text evidence="3">The sequence shown here is derived from an EMBL/GenBank/DDBJ whole genome shotgun (WGS) entry which is preliminary data.</text>
</comment>
<dbReference type="Gene3D" id="3.30.1490.100">
    <property type="entry name" value="DNA polymerase, Y-family, little finger domain"/>
    <property type="match status" value="1"/>
</dbReference>
<keyword evidence="1" id="KW-0227">DNA damage</keyword>
<gene>
    <name evidence="3" type="ORF">GCM10022244_04740</name>
</gene>
<dbReference type="Pfam" id="PF11799">
    <property type="entry name" value="IMS_C"/>
    <property type="match status" value="1"/>
</dbReference>
<keyword evidence="4" id="KW-1185">Reference proteome</keyword>
<dbReference type="Pfam" id="PF11798">
    <property type="entry name" value="IMS_HHH"/>
    <property type="match status" value="1"/>
</dbReference>
<dbReference type="InterPro" id="IPR017961">
    <property type="entry name" value="DNA_pol_Y-fam_little_finger"/>
</dbReference>
<sequence>MTARSVIMHVRCRPGTGAETCHRLLKVLGDISPVVQPLPPGAALVQAGGVLRLHRTDPGALAQRVRVRALLDAGAGVRIGVADTWATAATTWARTGGSGVLRLPDEHAVRQFLAPLGIEELHGVGRKTAQELRRYGLHTIGAPAAQQESLVYRLILRQGRVLLQRARGIDPRAVVAYRPPETSSVSHGFDRDIVDPVLLRAALLDLVVSLAERLRARDQVAGGLSLSVRLAGGGTVEKTRRLPAASHHTDELRTVLWQIWDALAFRRARTRALTLTAEDLTPAGAELSVDPAREARHRVEPVPDRVQAKFGRAGVRPAGAYREAG</sequence>
<dbReference type="SUPFAM" id="SSF100879">
    <property type="entry name" value="Lesion bypass DNA polymerase (Y-family), little finger domain"/>
    <property type="match status" value="1"/>
</dbReference>
<feature type="domain" description="DNA polymerase Y-family little finger" evidence="2">
    <location>
        <begin position="184"/>
        <end position="285"/>
    </location>
</feature>
<dbReference type="InterPro" id="IPR050356">
    <property type="entry name" value="SulA_CellDiv_inhibitor"/>
</dbReference>
<evidence type="ECO:0000256" key="1">
    <source>
        <dbReference type="ARBA" id="ARBA00022763"/>
    </source>
</evidence>
<dbReference type="RefSeq" id="WP_345278232.1">
    <property type="nucleotide sequence ID" value="NZ_BAABAJ010000001.1"/>
</dbReference>
<organism evidence="3 4">
    <name type="scientific">Streptomyces gulbargensis</name>
    <dbReference type="NCBI Taxonomy" id="364901"/>
    <lineage>
        <taxon>Bacteria</taxon>
        <taxon>Bacillati</taxon>
        <taxon>Actinomycetota</taxon>
        <taxon>Actinomycetes</taxon>
        <taxon>Kitasatosporales</taxon>
        <taxon>Streptomycetaceae</taxon>
        <taxon>Streptomyces</taxon>
    </lineage>
</organism>
<accession>A0ABP7L9F3</accession>
<dbReference type="PANTHER" id="PTHR35369:SF2">
    <property type="entry name" value="BLR3025 PROTEIN"/>
    <property type="match status" value="1"/>
</dbReference>
<dbReference type="EMBL" id="BAABAJ010000001">
    <property type="protein sequence ID" value="GAA3897502.1"/>
    <property type="molecule type" value="Genomic_DNA"/>
</dbReference>
<dbReference type="Gene3D" id="1.10.150.20">
    <property type="entry name" value="5' to 3' exonuclease, C-terminal subdomain"/>
    <property type="match status" value="1"/>
</dbReference>
<evidence type="ECO:0000313" key="4">
    <source>
        <dbReference type="Proteomes" id="UP001501000"/>
    </source>
</evidence>
<dbReference type="InterPro" id="IPR024728">
    <property type="entry name" value="PolY_HhH_motif"/>
</dbReference>
<evidence type="ECO:0000313" key="3">
    <source>
        <dbReference type="EMBL" id="GAA3897502.1"/>
    </source>
</evidence>
<dbReference type="SUPFAM" id="SSF56672">
    <property type="entry name" value="DNA/RNA polymerases"/>
    <property type="match status" value="1"/>
</dbReference>
<proteinExistence type="predicted"/>
<dbReference type="PANTHER" id="PTHR35369">
    <property type="entry name" value="BLR3025 PROTEIN-RELATED"/>
    <property type="match status" value="1"/>
</dbReference>
<protein>
    <recommendedName>
        <fullName evidence="2">DNA polymerase Y-family little finger domain-containing protein</fullName>
    </recommendedName>
</protein>